<comment type="subcellular location">
    <subcellularLocation>
        <location evidence="1">Secreted</location>
    </subcellularLocation>
</comment>
<dbReference type="Proteomes" id="UP001152622">
    <property type="component" value="Chromosome 5"/>
</dbReference>
<dbReference type="InterPro" id="IPR043504">
    <property type="entry name" value="Peptidase_S1_PA_chymotrypsin"/>
</dbReference>
<dbReference type="GO" id="GO:0005615">
    <property type="term" value="C:extracellular space"/>
    <property type="evidence" value="ECO:0007669"/>
    <property type="project" value="TreeGrafter"/>
</dbReference>
<keyword evidence="3" id="KW-0645">Protease</keyword>
<dbReference type="InterPro" id="IPR033116">
    <property type="entry name" value="TRYPSIN_SER"/>
</dbReference>
<dbReference type="GO" id="GO:0004252">
    <property type="term" value="F:serine-type endopeptidase activity"/>
    <property type="evidence" value="ECO:0007669"/>
    <property type="project" value="InterPro"/>
</dbReference>
<feature type="compositionally biased region" description="Low complexity" evidence="7">
    <location>
        <begin position="242"/>
        <end position="264"/>
    </location>
</feature>
<evidence type="ECO:0000256" key="6">
    <source>
        <dbReference type="ARBA" id="ARBA00022837"/>
    </source>
</evidence>
<dbReference type="PROSITE" id="PS00135">
    <property type="entry name" value="TRYPSIN_SER"/>
    <property type="match status" value="1"/>
</dbReference>
<accession>A0A9Q1IX22</accession>
<evidence type="ECO:0000256" key="4">
    <source>
        <dbReference type="ARBA" id="ARBA00022801"/>
    </source>
</evidence>
<dbReference type="Gene3D" id="2.40.10.10">
    <property type="entry name" value="Trypsin-like serine proteases"/>
    <property type="match status" value="2"/>
</dbReference>
<proteinExistence type="predicted"/>
<name>A0A9Q1IX22_SYNKA</name>
<evidence type="ECO:0000256" key="5">
    <source>
        <dbReference type="ARBA" id="ARBA00022825"/>
    </source>
</evidence>
<keyword evidence="10" id="KW-1185">Reference proteome</keyword>
<organism evidence="9 10">
    <name type="scientific">Synaphobranchus kaupii</name>
    <name type="common">Kaup's arrowtooth eel</name>
    <dbReference type="NCBI Taxonomy" id="118154"/>
    <lineage>
        <taxon>Eukaryota</taxon>
        <taxon>Metazoa</taxon>
        <taxon>Chordata</taxon>
        <taxon>Craniata</taxon>
        <taxon>Vertebrata</taxon>
        <taxon>Euteleostomi</taxon>
        <taxon>Actinopterygii</taxon>
        <taxon>Neopterygii</taxon>
        <taxon>Teleostei</taxon>
        <taxon>Anguilliformes</taxon>
        <taxon>Synaphobranchidae</taxon>
        <taxon>Synaphobranchus</taxon>
    </lineage>
</organism>
<evidence type="ECO:0000256" key="7">
    <source>
        <dbReference type="SAM" id="MobiDB-lite"/>
    </source>
</evidence>
<dbReference type="AlphaFoldDB" id="A0A9Q1IX22"/>
<protein>
    <recommendedName>
        <fullName evidence="8">Peptidase S1 domain-containing protein</fullName>
    </recommendedName>
</protein>
<evidence type="ECO:0000256" key="2">
    <source>
        <dbReference type="ARBA" id="ARBA00022525"/>
    </source>
</evidence>
<evidence type="ECO:0000256" key="3">
    <source>
        <dbReference type="ARBA" id="ARBA00022670"/>
    </source>
</evidence>
<reference evidence="9" key="1">
    <citation type="journal article" date="2023" name="Science">
        <title>Genome structures resolve the early diversification of teleost fishes.</title>
        <authorList>
            <person name="Parey E."/>
            <person name="Louis A."/>
            <person name="Montfort J."/>
            <person name="Bouchez O."/>
            <person name="Roques C."/>
            <person name="Iampietro C."/>
            <person name="Lluch J."/>
            <person name="Castinel A."/>
            <person name="Donnadieu C."/>
            <person name="Desvignes T."/>
            <person name="Floi Bucao C."/>
            <person name="Jouanno E."/>
            <person name="Wen M."/>
            <person name="Mejri S."/>
            <person name="Dirks R."/>
            <person name="Jansen H."/>
            <person name="Henkel C."/>
            <person name="Chen W.J."/>
            <person name="Zahm M."/>
            <person name="Cabau C."/>
            <person name="Klopp C."/>
            <person name="Thompson A.W."/>
            <person name="Robinson-Rechavi M."/>
            <person name="Braasch I."/>
            <person name="Lecointre G."/>
            <person name="Bobe J."/>
            <person name="Postlethwait J.H."/>
            <person name="Berthelot C."/>
            <person name="Roest Crollius H."/>
            <person name="Guiguen Y."/>
        </authorList>
    </citation>
    <scope>NUCLEOTIDE SEQUENCE</scope>
    <source>
        <strain evidence="9">WJC10195</strain>
    </source>
</reference>
<feature type="region of interest" description="Disordered" evidence="7">
    <location>
        <begin position="1"/>
        <end position="31"/>
    </location>
</feature>
<comment type="caution">
    <text evidence="9">The sequence shown here is derived from an EMBL/GenBank/DDBJ whole genome shotgun (WGS) entry which is preliminary data.</text>
</comment>
<dbReference type="Pfam" id="PF00089">
    <property type="entry name" value="Trypsin"/>
    <property type="match status" value="1"/>
</dbReference>
<feature type="domain" description="Peptidase S1" evidence="8">
    <location>
        <begin position="1"/>
        <end position="232"/>
    </location>
</feature>
<dbReference type="InterPro" id="IPR001254">
    <property type="entry name" value="Trypsin_dom"/>
</dbReference>
<dbReference type="PANTHER" id="PTHR24257:SF0">
    <property type="entry name" value="CHYMOTRYPSIN-LIKE ELASTASE FAMILY MEMBER 1"/>
    <property type="match status" value="1"/>
</dbReference>
<dbReference type="InterPro" id="IPR050850">
    <property type="entry name" value="Peptidase_S1_Elastase_sf"/>
</dbReference>
<keyword evidence="2" id="KW-0964">Secreted</keyword>
<keyword evidence="6" id="KW-0106">Calcium</keyword>
<dbReference type="OrthoDB" id="10061449at2759"/>
<gene>
    <name evidence="9" type="ORF">SKAU_G00154890</name>
</gene>
<dbReference type="PANTHER" id="PTHR24257">
    <property type="entry name" value="CHYMOTRYPSIN-LIKE ELASTASE FAMILY MEMBER"/>
    <property type="match status" value="1"/>
</dbReference>
<dbReference type="EMBL" id="JAINUF010000005">
    <property type="protein sequence ID" value="KAJ8358964.1"/>
    <property type="molecule type" value="Genomic_DNA"/>
</dbReference>
<dbReference type="SMART" id="SM00020">
    <property type="entry name" value="Tryp_SPc"/>
    <property type="match status" value="1"/>
</dbReference>
<keyword evidence="5" id="KW-0720">Serine protease</keyword>
<dbReference type="GO" id="GO:0006508">
    <property type="term" value="P:proteolysis"/>
    <property type="evidence" value="ECO:0007669"/>
    <property type="project" value="UniProtKB-KW"/>
</dbReference>
<keyword evidence="4" id="KW-0378">Hydrolase</keyword>
<evidence type="ECO:0000259" key="8">
    <source>
        <dbReference type="PROSITE" id="PS50240"/>
    </source>
</evidence>
<dbReference type="PROSITE" id="PS50240">
    <property type="entry name" value="TRYPSIN_DOM"/>
    <property type="match status" value="1"/>
</dbReference>
<feature type="compositionally biased region" description="Polar residues" evidence="7">
    <location>
        <begin position="20"/>
        <end position="31"/>
    </location>
</feature>
<evidence type="ECO:0000256" key="1">
    <source>
        <dbReference type="ARBA" id="ARBA00004613"/>
    </source>
</evidence>
<dbReference type="SUPFAM" id="SSF50494">
    <property type="entry name" value="Trypsin-like serine proteases"/>
    <property type="match status" value="1"/>
</dbReference>
<dbReference type="InterPro" id="IPR009003">
    <property type="entry name" value="Peptidase_S1_PA"/>
</dbReference>
<dbReference type="CDD" id="cd00190">
    <property type="entry name" value="Tryp_SPc"/>
    <property type="match status" value="1"/>
</dbReference>
<evidence type="ECO:0000313" key="9">
    <source>
        <dbReference type="EMBL" id="KAJ8358964.1"/>
    </source>
</evidence>
<evidence type="ECO:0000313" key="10">
    <source>
        <dbReference type="Proteomes" id="UP001152622"/>
    </source>
</evidence>
<sequence>MQAGGSWERFEESFRKRSQKTSGQSFASSVHHNAVTRTRRVVLGDHTIYTHEGTEQYIDVSHIFLHPSWDANELSSGALRNRMMNATQLQAHLREQRATLNSYVQVAALPPSGQTLPKNNLCYITGWGRTHRRPAVSLPEGGLPACGRPRDRCAHHCWWGSTVKSNMICAGGRSFSGCHGDSGGPLNCKVNGTYYVHGVTGFVSSLGCNMEQKPTVFTHVSAYIGWMNSVRTGKGAEKRTTADSQSQATSTADSQSQATTVTDS</sequence>
<feature type="region of interest" description="Disordered" evidence="7">
    <location>
        <begin position="235"/>
        <end position="264"/>
    </location>
</feature>